<name>A0A182QVE0_9DIPT</name>
<dbReference type="AlphaFoldDB" id="A0A182QVE0"/>
<feature type="chain" id="PRO_5008133540" evidence="2">
    <location>
        <begin position="22"/>
        <end position="254"/>
    </location>
</feature>
<dbReference type="VEuPathDB" id="VectorBase:AFAF017643"/>
<organism evidence="3 4">
    <name type="scientific">Anopheles farauti</name>
    <dbReference type="NCBI Taxonomy" id="69004"/>
    <lineage>
        <taxon>Eukaryota</taxon>
        <taxon>Metazoa</taxon>
        <taxon>Ecdysozoa</taxon>
        <taxon>Arthropoda</taxon>
        <taxon>Hexapoda</taxon>
        <taxon>Insecta</taxon>
        <taxon>Pterygota</taxon>
        <taxon>Neoptera</taxon>
        <taxon>Endopterygota</taxon>
        <taxon>Diptera</taxon>
        <taxon>Nematocera</taxon>
        <taxon>Culicoidea</taxon>
        <taxon>Culicidae</taxon>
        <taxon>Anophelinae</taxon>
        <taxon>Anopheles</taxon>
    </lineage>
</organism>
<evidence type="ECO:0000313" key="3">
    <source>
        <dbReference type="EnsemblMetazoa" id="AFAF017643-PA"/>
    </source>
</evidence>
<feature type="compositionally biased region" description="Polar residues" evidence="1">
    <location>
        <begin position="63"/>
        <end position="81"/>
    </location>
</feature>
<protein>
    <submittedName>
        <fullName evidence="3">Uncharacterized protein</fullName>
    </submittedName>
</protein>
<feature type="region of interest" description="Disordered" evidence="1">
    <location>
        <begin position="138"/>
        <end position="185"/>
    </location>
</feature>
<evidence type="ECO:0000313" key="4">
    <source>
        <dbReference type="Proteomes" id="UP000075886"/>
    </source>
</evidence>
<keyword evidence="4" id="KW-1185">Reference proteome</keyword>
<proteinExistence type="predicted"/>
<feature type="region of interest" description="Disordered" evidence="1">
    <location>
        <begin position="55"/>
        <end position="89"/>
    </location>
</feature>
<keyword evidence="2" id="KW-0732">Signal</keyword>
<reference evidence="3" key="2">
    <citation type="submission" date="2020-05" db="UniProtKB">
        <authorList>
            <consortium name="EnsemblMetazoa"/>
        </authorList>
    </citation>
    <scope>IDENTIFICATION</scope>
    <source>
        <strain evidence="3">FAR1</strain>
    </source>
</reference>
<accession>A0A182QVE0</accession>
<dbReference type="Proteomes" id="UP000075886">
    <property type="component" value="Unassembled WGS sequence"/>
</dbReference>
<evidence type="ECO:0000256" key="1">
    <source>
        <dbReference type="SAM" id="MobiDB-lite"/>
    </source>
</evidence>
<feature type="compositionally biased region" description="Basic residues" evidence="1">
    <location>
        <begin position="157"/>
        <end position="167"/>
    </location>
</feature>
<sequence>MRLLGVLYLFFLVQGDVGTYGEVVEPGANGSAPYLTRRKRGWSWSSSATKKVTKRPIGWSVGSRPSSQKAVQKPYPTQQSHYVPPQPNHYVPTQQIYYPQVQQPYPVSYTRPTKSLTSQLVKAAVAVGVAGAVSAYAKPVRPSTKSPAQREEERERRRQQRLSRRSRTTTEIAPTTVEAGNSTLTTTPAPLANSELIPVVVPDANNLLQIVYVRRDQIPPGGMPIAVPMPLLSVPTTTVPSATTQQATPAVPKA</sequence>
<feature type="signal peptide" evidence="2">
    <location>
        <begin position="1"/>
        <end position="21"/>
    </location>
</feature>
<dbReference type="EnsemblMetazoa" id="AFAF017643-RA">
    <property type="protein sequence ID" value="AFAF017643-PA"/>
    <property type="gene ID" value="AFAF017643"/>
</dbReference>
<dbReference type="EMBL" id="AXCN02000844">
    <property type="status" value="NOT_ANNOTATED_CDS"/>
    <property type="molecule type" value="Genomic_DNA"/>
</dbReference>
<reference evidence="4" key="1">
    <citation type="submission" date="2014-01" db="EMBL/GenBank/DDBJ databases">
        <title>The Genome Sequence of Anopheles farauti FAR1 (V2).</title>
        <authorList>
            <consortium name="The Broad Institute Genomics Platform"/>
            <person name="Neafsey D.E."/>
            <person name="Besansky N."/>
            <person name="Howell P."/>
            <person name="Walton C."/>
            <person name="Young S.K."/>
            <person name="Zeng Q."/>
            <person name="Gargeya S."/>
            <person name="Fitzgerald M."/>
            <person name="Haas B."/>
            <person name="Abouelleil A."/>
            <person name="Allen A.W."/>
            <person name="Alvarado L."/>
            <person name="Arachchi H.M."/>
            <person name="Berlin A.M."/>
            <person name="Chapman S.B."/>
            <person name="Gainer-Dewar J."/>
            <person name="Goldberg J."/>
            <person name="Griggs A."/>
            <person name="Gujja S."/>
            <person name="Hansen M."/>
            <person name="Howarth C."/>
            <person name="Imamovic A."/>
            <person name="Ireland A."/>
            <person name="Larimer J."/>
            <person name="McCowan C."/>
            <person name="Murphy C."/>
            <person name="Pearson M."/>
            <person name="Poon T.W."/>
            <person name="Priest M."/>
            <person name="Roberts A."/>
            <person name="Saif S."/>
            <person name="Shea T."/>
            <person name="Sisk P."/>
            <person name="Sykes S."/>
            <person name="Wortman J."/>
            <person name="Nusbaum C."/>
            <person name="Birren B."/>
        </authorList>
    </citation>
    <scope>NUCLEOTIDE SEQUENCE [LARGE SCALE GENOMIC DNA]</scope>
    <source>
        <strain evidence="4">FAR1</strain>
    </source>
</reference>
<evidence type="ECO:0000256" key="2">
    <source>
        <dbReference type="SAM" id="SignalP"/>
    </source>
</evidence>